<evidence type="ECO:0000313" key="4">
    <source>
        <dbReference type="EMBL" id="QAU46798.1"/>
    </source>
</evidence>
<protein>
    <recommendedName>
        <fullName evidence="3">Autotransporter domain-containing protein</fullName>
    </recommendedName>
</protein>
<gene>
    <name evidence="4" type="ORF">XH91_16470</name>
</gene>
<dbReference type="SUPFAM" id="SSF103515">
    <property type="entry name" value="Autotransporter"/>
    <property type="match status" value="1"/>
</dbReference>
<dbReference type="CDD" id="cd15482">
    <property type="entry name" value="Sialidase_non-viral"/>
    <property type="match status" value="1"/>
</dbReference>
<dbReference type="Gene3D" id="2.130.10.10">
    <property type="entry name" value="YVTN repeat-like/Quinoprotein amine dehydrogenase"/>
    <property type="match status" value="1"/>
</dbReference>
<dbReference type="InterPro" id="IPR005546">
    <property type="entry name" value="Autotransporte_beta"/>
</dbReference>
<name>A0AAE5X124_9BRAD</name>
<dbReference type="InterPro" id="IPR036278">
    <property type="entry name" value="Sialidase_sf"/>
</dbReference>
<feature type="chain" id="PRO_5042008277" description="Autotransporter domain-containing protein" evidence="2">
    <location>
        <begin position="17"/>
        <end position="1643"/>
    </location>
</feature>
<feature type="signal peptide" evidence="2">
    <location>
        <begin position="1"/>
        <end position="16"/>
    </location>
</feature>
<dbReference type="SMART" id="SM00869">
    <property type="entry name" value="Autotransporter"/>
    <property type="match status" value="1"/>
</dbReference>
<dbReference type="Gene3D" id="2.40.128.130">
    <property type="entry name" value="Autotransporter beta-domain"/>
    <property type="match status" value="1"/>
</dbReference>
<dbReference type="NCBIfam" id="TIGR02601">
    <property type="entry name" value="autotrns_rpt"/>
    <property type="match status" value="2"/>
</dbReference>
<sequence length="1643" mass="166981">MLAALAFALSPSPAAAQWLEAGPFTSTNTAQTPGGILNSNTLVYGMPSQGDPVFGASNVVLQSPTDPSTYWVATVSGGIWKTTTGGASWTATTDHQSTLSIGAITIDASDPTGKTMYAGSGYYSAGGVNFAPTTTLLKSTDGGATWQTWSTPSIQGKSLDSSGNATVDAVPPAIKNIIAMGQIILLGVGGQESRDEFGNFASGGLFRSTDGGRNFSQVTGFNSEVTSLISTTIGNQIVLIAAQDGQAYKPADQVMYSTDQGATWGVLLAQGTPILSTNSPNPDHLTFTGTNQNLNMKVAVGAGGSVFVAVVQTVGSKEQVGLFYTPSFTPGSVPTWYNLGEPKYKTPSGGCRTGCSLEDMQQGDLHFALVADPVHPGVAYVAGSGVVDPNISGLSTVINELATMVRVNYDPTSQVASYTPIVFPTVGGSPHSDTRSLVINSQGNLLTTDDGGVYVLTNPSSAAASWSAFGGSAAGGNPIRAIEAYRAVMDPLTGRIGYAAQDNGAGFSAPNATLSAPNVNAPGQNVIGGDGFSVAVNYKTANGISIMYATADDSRLARVFANQNLSGSNQPTMLDINVAGTPGKNYTNYEGGSFAIVTAVNKEDPSKLLFRGRRLYTWTDPGTALSGSIDVTDITGNGTIGNAASGADLFDANPWTEKIAYGTHNATDAILAGGTHNGFGVLYLRTQQQVNAGTVNVSYANNALLSYGGYNPINVLFDPASEHRFFATDASSVWATNDTGASFTTLTMPANFRNPAGLAYVANDDGTRINNIRALVVGGVTTDGAVGSVVASETPFAVNANWMNLGPSLPNAVVYDLNYYAGIDTMVAATYGRGVFILYDVTSYFSDATELWFGKANNDSAPEASRLTGSRALEKFGTGTLTLSGAPSYSGGTIIDAGVVAITTDANLGAAQGGVTFNGGMLQFNAPLTSARSVALNADGTFDAEADTTWSGAISGAGALNKIGPGTLALTGSNSYLGGTFILGGTLAVGFDRALGDPAGQIGIDAGTLKATASFSTARVVTFGTDGGTVDVGANTLTASGLWAAQGPVTKFGSGTLALEDMGVFQGVAVNAGTLQVDGAISGASLQIAAGATLIGTGQIAAPTTVAGTLSPGETGPGVLTFTAPLTLTSTAALRIAIDGTGTGGGPGTYSQIAVSGAALTLGGTLSPFFRGIGGGATNSFTPALGQQFLIATAGSVAGTFAAVDLSAAGLPSSLRMDTIYGSTYVDLVTTPSSFSTPPAGSVWNVNQQSVAAALDALRPQAGTVSSDSALQNAINALYLLPPSQLGSLLTGLSAQSEARGVANAFDTLDVFATALQDHLIGGPIGAGFNNLSLSVSGEGRNFYSAYNSIASPGSGPTSSVLQDARGEDARSAIEPNHWWSSVYYQNSITDSSAGITGGSANITGFIAGLEGEVKPGQLFGIAASFAHTDASGTDSGSGDHYIVAAYGRRTAGPLQAAAYGGLAVSTIALHHDFQTGSGIVNQTGGATSLLAGGSIAYTFHVRDFDVSPIAALSFTHLLFDGAVMTSPQGFALDVPRQWTDRLRFTLGPTVTRTITTDRGVKLTASVAAGFLYQTAPVTALDALVFTAPTLGQTAPAGGAGGFADVGVYASLTNRLTGFVRWHGEAREHARSNQLSGGLSVTF</sequence>
<dbReference type="Pfam" id="PF03797">
    <property type="entry name" value="Autotransporter"/>
    <property type="match status" value="1"/>
</dbReference>
<dbReference type="GO" id="GO:0010411">
    <property type="term" value="P:xyloglucan metabolic process"/>
    <property type="evidence" value="ECO:0007669"/>
    <property type="project" value="TreeGrafter"/>
</dbReference>
<feature type="domain" description="Autotransporter" evidence="3">
    <location>
        <begin position="1372"/>
        <end position="1643"/>
    </location>
</feature>
<organism evidence="4 5">
    <name type="scientific">Bradyrhizobium guangzhouense</name>
    <dbReference type="NCBI Taxonomy" id="1325095"/>
    <lineage>
        <taxon>Bacteria</taxon>
        <taxon>Pseudomonadati</taxon>
        <taxon>Pseudomonadota</taxon>
        <taxon>Alphaproteobacteria</taxon>
        <taxon>Hyphomicrobiales</taxon>
        <taxon>Nitrobacteraceae</taxon>
        <taxon>Bradyrhizobium</taxon>
    </lineage>
</organism>
<dbReference type="InterPro" id="IPR013425">
    <property type="entry name" value="Autotrns_rpt"/>
</dbReference>
<evidence type="ECO:0000256" key="2">
    <source>
        <dbReference type="SAM" id="SignalP"/>
    </source>
</evidence>
<dbReference type="InterPro" id="IPR036709">
    <property type="entry name" value="Autotransporte_beta_dom_sf"/>
</dbReference>
<dbReference type="PANTHER" id="PTHR43739:SF5">
    <property type="entry name" value="EXO-ALPHA-SIALIDASE"/>
    <property type="match status" value="1"/>
</dbReference>
<dbReference type="KEGG" id="bgz:XH91_16470"/>
<dbReference type="PROSITE" id="PS51208">
    <property type="entry name" value="AUTOTRANSPORTER"/>
    <property type="match status" value="1"/>
</dbReference>
<dbReference type="Pfam" id="PF12951">
    <property type="entry name" value="PATR"/>
    <property type="match status" value="3"/>
</dbReference>
<dbReference type="InterPro" id="IPR011050">
    <property type="entry name" value="Pectin_lyase_fold/virulence"/>
</dbReference>
<keyword evidence="1 2" id="KW-0732">Signal</keyword>
<reference evidence="4 5" key="1">
    <citation type="submission" date="2018-06" db="EMBL/GenBank/DDBJ databases">
        <title>Comparative genomics of rhizobia nodulating Arachis hypogaea in China.</title>
        <authorList>
            <person name="Li Y."/>
        </authorList>
    </citation>
    <scope>NUCLEOTIDE SEQUENCE [LARGE SCALE GENOMIC DNA]</scope>
    <source>
        <strain evidence="4 5">CCBAU 51670</strain>
    </source>
</reference>
<dbReference type="Proteomes" id="UP000288972">
    <property type="component" value="Chromosome"/>
</dbReference>
<dbReference type="SUPFAM" id="SSF50939">
    <property type="entry name" value="Sialidases"/>
    <property type="match status" value="1"/>
</dbReference>
<dbReference type="PANTHER" id="PTHR43739">
    <property type="entry name" value="XYLOGLUCANASE (EUROFUNG)"/>
    <property type="match status" value="1"/>
</dbReference>
<dbReference type="InterPro" id="IPR015943">
    <property type="entry name" value="WD40/YVTN_repeat-like_dom_sf"/>
</dbReference>
<evidence type="ECO:0000259" key="3">
    <source>
        <dbReference type="PROSITE" id="PS51208"/>
    </source>
</evidence>
<evidence type="ECO:0000256" key="1">
    <source>
        <dbReference type="ARBA" id="ARBA00022729"/>
    </source>
</evidence>
<accession>A0AAE5X124</accession>
<dbReference type="SUPFAM" id="SSF51126">
    <property type="entry name" value="Pectin lyase-like"/>
    <property type="match status" value="1"/>
</dbReference>
<dbReference type="InterPro" id="IPR052025">
    <property type="entry name" value="Xyloglucanase_GH74"/>
</dbReference>
<dbReference type="EMBL" id="CP030053">
    <property type="protein sequence ID" value="QAU46798.1"/>
    <property type="molecule type" value="Genomic_DNA"/>
</dbReference>
<proteinExistence type="predicted"/>
<evidence type="ECO:0000313" key="5">
    <source>
        <dbReference type="Proteomes" id="UP000288972"/>
    </source>
</evidence>